<dbReference type="AlphaFoldDB" id="A0A447IBA0"/>
<keyword evidence="1" id="KW-0732">Signal</keyword>
<evidence type="ECO:0000313" key="4">
    <source>
        <dbReference type="Proteomes" id="UP000268844"/>
    </source>
</evidence>
<accession>A0A447IBA0</accession>
<organism evidence="3 4">
    <name type="scientific">Devosia equisanguinis</name>
    <dbReference type="NCBI Taxonomy" id="2490941"/>
    <lineage>
        <taxon>Bacteria</taxon>
        <taxon>Pseudomonadati</taxon>
        <taxon>Pseudomonadota</taxon>
        <taxon>Alphaproteobacteria</taxon>
        <taxon>Hyphomicrobiales</taxon>
        <taxon>Devosiaceae</taxon>
        <taxon>Devosia</taxon>
    </lineage>
</organism>
<protein>
    <submittedName>
        <fullName evidence="3">Putative endopeptidase p60</fullName>
        <ecNumber evidence="3">3.4.-.-</ecNumber>
    </submittedName>
</protein>
<dbReference type="EMBL" id="UZWD01000025">
    <property type="protein sequence ID" value="VDS04791.1"/>
    <property type="molecule type" value="Genomic_DNA"/>
</dbReference>
<dbReference type="GO" id="GO:0016787">
    <property type="term" value="F:hydrolase activity"/>
    <property type="evidence" value="ECO:0007669"/>
    <property type="project" value="UniProtKB-KW"/>
</dbReference>
<dbReference type="EC" id="3.4.-.-" evidence="3"/>
<proteinExistence type="predicted"/>
<dbReference type="SMART" id="SM00287">
    <property type="entry name" value="SH3b"/>
    <property type="match status" value="1"/>
</dbReference>
<evidence type="ECO:0000313" key="3">
    <source>
        <dbReference type="EMBL" id="VDS04791.1"/>
    </source>
</evidence>
<reference evidence="3 4" key="1">
    <citation type="submission" date="2018-12" db="EMBL/GenBank/DDBJ databases">
        <authorList>
            <person name="Criscuolo A."/>
        </authorList>
    </citation>
    <scope>NUCLEOTIDE SEQUENCE [LARGE SCALE GENOMIC DNA]</scope>
    <source>
        <strain evidence="3">ACIP1116281</strain>
    </source>
</reference>
<keyword evidence="3" id="KW-0378">Hydrolase</keyword>
<dbReference type="Gene3D" id="2.30.30.40">
    <property type="entry name" value="SH3 Domains"/>
    <property type="match status" value="1"/>
</dbReference>
<feature type="domain" description="SH3b" evidence="2">
    <location>
        <begin position="15"/>
        <end position="82"/>
    </location>
</feature>
<feature type="signal peptide" evidence="1">
    <location>
        <begin position="1"/>
        <end position="21"/>
    </location>
</feature>
<feature type="chain" id="PRO_5019529387" evidence="1">
    <location>
        <begin position="22"/>
        <end position="102"/>
    </location>
</feature>
<dbReference type="OrthoDB" id="7951298at2"/>
<dbReference type="RefSeq" id="WP_126150341.1">
    <property type="nucleotide sequence ID" value="NZ_JBHTMH010000001.1"/>
</dbReference>
<gene>
    <name evidence="3" type="primary">iap</name>
    <name evidence="3" type="ORF">DEVEQU_01931</name>
</gene>
<evidence type="ECO:0000256" key="1">
    <source>
        <dbReference type="SAM" id="SignalP"/>
    </source>
</evidence>
<dbReference type="Proteomes" id="UP000268844">
    <property type="component" value="Unassembled WGS sequence"/>
</dbReference>
<keyword evidence="4" id="KW-1185">Reference proteome</keyword>
<dbReference type="InterPro" id="IPR003646">
    <property type="entry name" value="SH3-like_bac-type"/>
</dbReference>
<name>A0A447IBA0_9HYPH</name>
<dbReference type="Pfam" id="PF08239">
    <property type="entry name" value="SH3_3"/>
    <property type="match status" value="1"/>
</dbReference>
<evidence type="ECO:0000259" key="2">
    <source>
        <dbReference type="PROSITE" id="PS51781"/>
    </source>
</evidence>
<dbReference type="PROSITE" id="PS51781">
    <property type="entry name" value="SH3B"/>
    <property type="match status" value="1"/>
</dbReference>
<sequence length="102" mass="11274">MFKKLLVTAAVIAATTTAAMAAPAWTTGSVNFRDGPGTYYAKLGSIYACTRVETDTVENGWYRVQWNGRWGWVSGRYLSWNNNCSNSYSPKPTYNAPSRGGY</sequence>